<protein>
    <submittedName>
        <fullName evidence="1">Uncharacterized protein</fullName>
    </submittedName>
</protein>
<dbReference type="Proteomes" id="UP001153331">
    <property type="component" value="Unassembled WGS sequence"/>
</dbReference>
<accession>A0ACC2ID56</accession>
<evidence type="ECO:0000313" key="1">
    <source>
        <dbReference type="EMBL" id="KAJ8113134.1"/>
    </source>
</evidence>
<gene>
    <name evidence="1" type="ORF">OPT61_g4668</name>
</gene>
<organism evidence="1 2">
    <name type="scientific">Boeremia exigua</name>
    <dbReference type="NCBI Taxonomy" id="749465"/>
    <lineage>
        <taxon>Eukaryota</taxon>
        <taxon>Fungi</taxon>
        <taxon>Dikarya</taxon>
        <taxon>Ascomycota</taxon>
        <taxon>Pezizomycotina</taxon>
        <taxon>Dothideomycetes</taxon>
        <taxon>Pleosporomycetidae</taxon>
        <taxon>Pleosporales</taxon>
        <taxon>Pleosporineae</taxon>
        <taxon>Didymellaceae</taxon>
        <taxon>Boeremia</taxon>
    </lineage>
</organism>
<reference evidence="1" key="1">
    <citation type="submission" date="2022-11" db="EMBL/GenBank/DDBJ databases">
        <title>Genome Sequence of Boeremia exigua.</title>
        <authorList>
            <person name="Buettner E."/>
        </authorList>
    </citation>
    <scope>NUCLEOTIDE SEQUENCE</scope>
    <source>
        <strain evidence="1">CU02</strain>
    </source>
</reference>
<sequence length="308" mass="33898">MGTLKAATTCVRSIALMGTAIIFALSIWTLVIVQAMDRRGATVLSAFKFELGVEATSWTQYITAAVRGITWSRAIVVLVMAPVNLLVILSNRYYWCRISTTVVLLMELTTGISSIAVLGCALNLALSLKAFTNPPLPTLDSAELSSFATLNPLSRALTIASALVSLLLITTFTTSFISLQTRRKRANDTRAFEPTISALGMSHGFHALHPQPKRSREPIPTMYDPYRAFRKGPGALQDTRQAAFADEGTWISRKHVNSRWSASTSSPRGIERDIIRLLDVKKARRAVPVRPVRPLSGMRHEREGNSQM</sequence>
<comment type="caution">
    <text evidence="1">The sequence shown here is derived from an EMBL/GenBank/DDBJ whole genome shotgun (WGS) entry which is preliminary data.</text>
</comment>
<name>A0ACC2ID56_9PLEO</name>
<keyword evidence="2" id="KW-1185">Reference proteome</keyword>
<proteinExistence type="predicted"/>
<evidence type="ECO:0000313" key="2">
    <source>
        <dbReference type="Proteomes" id="UP001153331"/>
    </source>
</evidence>
<dbReference type="EMBL" id="JAPHNI010000273">
    <property type="protein sequence ID" value="KAJ8113134.1"/>
    <property type="molecule type" value="Genomic_DNA"/>
</dbReference>